<evidence type="ECO:0000313" key="1">
    <source>
        <dbReference type="EMBL" id="SJN39339.1"/>
    </source>
</evidence>
<keyword evidence="2" id="KW-1185">Reference proteome</keyword>
<name>A0A1R4K4Y9_9ACTN</name>
<gene>
    <name evidence="1" type="ORF">FM114_11480</name>
</gene>
<dbReference type="AlphaFoldDB" id="A0A1R4K4Y9"/>
<evidence type="ECO:0000313" key="2">
    <source>
        <dbReference type="Proteomes" id="UP000188342"/>
    </source>
</evidence>
<accession>A0A1R4K4Y9</accession>
<sequence length="91" mass="10167">MSATDPTCPSWCDNDRGHEWFLEGGFVKRLHTGTVEGGWYLAQHERLNLATGERTFTRLEVSPPTDGSCFGGDGLRAWSKRLLELAELAEK</sequence>
<dbReference type="STRING" id="1255658.FM114_11480"/>
<dbReference type="RefSeq" id="WP_094765289.1">
    <property type="nucleotide sequence ID" value="NZ_FUKQ01000044.1"/>
</dbReference>
<dbReference type="Proteomes" id="UP000188342">
    <property type="component" value="Unassembled WGS sequence"/>
</dbReference>
<reference evidence="1 2" key="1">
    <citation type="submission" date="2017-02" db="EMBL/GenBank/DDBJ databases">
        <authorList>
            <person name="Peterson S.W."/>
        </authorList>
    </citation>
    <scope>NUCLEOTIDE SEQUENCE [LARGE SCALE GENOMIC DNA]</scope>
    <source>
        <strain evidence="1 2">LSP_Lj1</strain>
    </source>
</reference>
<organism evidence="1 2">
    <name type="scientific">Luteococcus japonicus LSP_Lj1</name>
    <dbReference type="NCBI Taxonomy" id="1255658"/>
    <lineage>
        <taxon>Bacteria</taxon>
        <taxon>Bacillati</taxon>
        <taxon>Actinomycetota</taxon>
        <taxon>Actinomycetes</taxon>
        <taxon>Propionibacteriales</taxon>
        <taxon>Propionibacteriaceae</taxon>
        <taxon>Luteococcus</taxon>
    </lineage>
</organism>
<proteinExistence type="predicted"/>
<protein>
    <submittedName>
        <fullName evidence="1">Uncharacterized protein</fullName>
    </submittedName>
</protein>
<dbReference type="EMBL" id="FUKQ01000044">
    <property type="protein sequence ID" value="SJN39339.1"/>
    <property type="molecule type" value="Genomic_DNA"/>
</dbReference>